<proteinExistence type="predicted"/>
<evidence type="ECO:0000259" key="5">
    <source>
        <dbReference type="Pfam" id="PF07971"/>
    </source>
</evidence>
<dbReference type="Gene3D" id="1.20.1610.10">
    <property type="entry name" value="alpha-1,2-mannosidases domains"/>
    <property type="match status" value="1"/>
</dbReference>
<dbReference type="InterPro" id="IPR012939">
    <property type="entry name" value="Glyco_hydro_92"/>
</dbReference>
<dbReference type="GO" id="GO:0005975">
    <property type="term" value="P:carbohydrate metabolic process"/>
    <property type="evidence" value="ECO:0007669"/>
    <property type="project" value="InterPro"/>
</dbReference>
<feature type="chain" id="PRO_5041898348" evidence="4">
    <location>
        <begin position="20"/>
        <end position="753"/>
    </location>
</feature>
<dbReference type="GO" id="GO:0005829">
    <property type="term" value="C:cytosol"/>
    <property type="evidence" value="ECO:0007669"/>
    <property type="project" value="TreeGrafter"/>
</dbReference>
<evidence type="ECO:0000256" key="1">
    <source>
        <dbReference type="ARBA" id="ARBA00001913"/>
    </source>
</evidence>
<keyword evidence="8" id="KW-1185">Reference proteome</keyword>
<dbReference type="AlphaFoldDB" id="A0AAE4BRA5"/>
<dbReference type="SUPFAM" id="SSF48208">
    <property type="entry name" value="Six-hairpin glycosidases"/>
    <property type="match status" value="1"/>
</dbReference>
<dbReference type="Proteomes" id="UP001185092">
    <property type="component" value="Unassembled WGS sequence"/>
</dbReference>
<keyword evidence="3" id="KW-0106">Calcium</keyword>
<gene>
    <name evidence="7" type="ORF">HNQ88_000724</name>
</gene>
<dbReference type="PROSITE" id="PS51257">
    <property type="entry name" value="PROKAR_LIPOPROTEIN"/>
    <property type="match status" value="1"/>
</dbReference>
<dbReference type="Pfam" id="PF17678">
    <property type="entry name" value="Glyco_hydro_92N"/>
    <property type="match status" value="1"/>
</dbReference>
<evidence type="ECO:0000313" key="8">
    <source>
        <dbReference type="Proteomes" id="UP001185092"/>
    </source>
</evidence>
<keyword evidence="4" id="KW-0732">Signal</keyword>
<dbReference type="InterPro" id="IPR014718">
    <property type="entry name" value="GH-type_carb-bd"/>
</dbReference>
<dbReference type="InterPro" id="IPR050883">
    <property type="entry name" value="PNGase"/>
</dbReference>
<dbReference type="InterPro" id="IPR008928">
    <property type="entry name" value="6-hairpin_glycosidase_sf"/>
</dbReference>
<evidence type="ECO:0000256" key="3">
    <source>
        <dbReference type="ARBA" id="ARBA00022837"/>
    </source>
</evidence>
<feature type="signal peptide" evidence="4">
    <location>
        <begin position="1"/>
        <end position="19"/>
    </location>
</feature>
<evidence type="ECO:0000313" key="7">
    <source>
        <dbReference type="EMBL" id="MDR6237748.1"/>
    </source>
</evidence>
<dbReference type="NCBIfam" id="TIGR01180">
    <property type="entry name" value="aman2_put"/>
    <property type="match status" value="1"/>
</dbReference>
<comment type="caution">
    <text evidence="7">The sequence shown here is derived from an EMBL/GenBank/DDBJ whole genome shotgun (WGS) entry which is preliminary data.</text>
</comment>
<feature type="domain" description="Glycosyl hydrolase family 92" evidence="5">
    <location>
        <begin position="271"/>
        <end position="749"/>
    </location>
</feature>
<feature type="domain" description="Glycosyl hydrolase family 92 N-terminal" evidence="6">
    <location>
        <begin position="37"/>
        <end position="265"/>
    </location>
</feature>
<accession>A0AAE4BRA5</accession>
<dbReference type="Gene3D" id="2.70.98.10">
    <property type="match status" value="1"/>
</dbReference>
<dbReference type="GO" id="GO:0030246">
    <property type="term" value="F:carbohydrate binding"/>
    <property type="evidence" value="ECO:0007669"/>
    <property type="project" value="InterPro"/>
</dbReference>
<evidence type="ECO:0000259" key="6">
    <source>
        <dbReference type="Pfam" id="PF17678"/>
    </source>
</evidence>
<dbReference type="GO" id="GO:0006516">
    <property type="term" value="P:glycoprotein catabolic process"/>
    <property type="evidence" value="ECO:0007669"/>
    <property type="project" value="TreeGrafter"/>
</dbReference>
<name>A0AAE4BRA5_9BACT</name>
<comment type="subunit">
    <text evidence="2">Monomer.</text>
</comment>
<protein>
    <submittedName>
        <fullName evidence="7">Alpha-1,2-mannosidase</fullName>
    </submittedName>
</protein>
<dbReference type="Gene3D" id="1.20.1050.60">
    <property type="entry name" value="alpha-1,2-mannosidase"/>
    <property type="match status" value="1"/>
</dbReference>
<dbReference type="InterPro" id="IPR005887">
    <property type="entry name" value="GH92_a_mannosidase_put"/>
</dbReference>
<dbReference type="Gene3D" id="3.30.2080.10">
    <property type="entry name" value="GH92 mannosidase domain"/>
    <property type="match status" value="1"/>
</dbReference>
<dbReference type="PANTHER" id="PTHR12143">
    <property type="entry name" value="PEPTIDE N-GLYCANASE PNGASE -RELATED"/>
    <property type="match status" value="1"/>
</dbReference>
<organism evidence="7 8">
    <name type="scientific">Aureibacter tunicatorum</name>
    <dbReference type="NCBI Taxonomy" id="866807"/>
    <lineage>
        <taxon>Bacteria</taxon>
        <taxon>Pseudomonadati</taxon>
        <taxon>Bacteroidota</taxon>
        <taxon>Cytophagia</taxon>
        <taxon>Cytophagales</taxon>
        <taxon>Persicobacteraceae</taxon>
        <taxon>Aureibacter</taxon>
    </lineage>
</organism>
<sequence>MRKLNIRYFILVLIAFATACTSAKESQATNFENPNQYVDPFIGTGFHGHTFPGAVVPSGMVQLSPDTRIEGWDACSGYHYTDSTILGFSHTHLSGTGIGDMGDILVLPFTGEPKAKEDMFTYFEKENEHAEAGYYQVKMNDGVQAELTTTPRVGIHRYTYPSNAKRQVMFDITHTLQVSWGCVTKEAELEIINDTTIRGKHISTGWAADDHVYFYAKFSEPFTAHEIWTGEGKTDAKKADGKNIRLFLDFGNSDKKDLMVKVSISAVDMEGAQQNMMAELPGWEFDRVKADASSSWENLLGKIKIKSDDKDVKTNFYTALYHANIQPMIYHDVDGRYRGIDKNIHQTNDFTNYTVFSLWDTFRALHPLMTIIDEDRAKDYVNSLMQKYKEGGILPKWPLSANYTGTMVGYPAVSVIADAYTKGIITEGLDKALEASIISSEYHPDRVEGKIEPRADRVMPRHNYFMNTMGYIPADSCSESVSYGLENAYYDWCIAQMAKLSGNDDLYETYSKRGKAYEHYFDESTGFMRGKLYDGSWRTPFSPKLSDHEFGDFTEGNSWQWTWFVPHDVEGLASLMGGNDIFEAKLDTLFSTSSEIEGEHASADITGLIGQYAHGNEPSHHTAFLYNYINKEYKTQQIIDSVMYHYYAPTPEGICGNEDVGQMSAWYILNAIGFYQVAPGDPTYTIGRPVVDEAEVSIKEGTFKVIVNNNSKKNKYVQSVKINGKALEKLFFHHNEIKDGGLLEITMGPNPAK</sequence>
<evidence type="ECO:0000256" key="4">
    <source>
        <dbReference type="SAM" id="SignalP"/>
    </source>
</evidence>
<reference evidence="7" key="1">
    <citation type="submission" date="2023-07" db="EMBL/GenBank/DDBJ databases">
        <title>Genomic Encyclopedia of Type Strains, Phase IV (KMG-IV): sequencing the most valuable type-strain genomes for metagenomic binning, comparative biology and taxonomic classification.</title>
        <authorList>
            <person name="Goeker M."/>
        </authorList>
    </citation>
    <scope>NUCLEOTIDE SEQUENCE</scope>
    <source>
        <strain evidence="7">DSM 26174</strain>
    </source>
</reference>
<dbReference type="EMBL" id="JAVDQD010000001">
    <property type="protein sequence ID" value="MDR6237748.1"/>
    <property type="molecule type" value="Genomic_DNA"/>
</dbReference>
<dbReference type="Pfam" id="PF07971">
    <property type="entry name" value="Glyco_hydro_92"/>
    <property type="match status" value="1"/>
</dbReference>
<dbReference type="GO" id="GO:0000224">
    <property type="term" value="F:peptide-N4-(N-acetyl-beta-glucosaminyl)asparagine amidase activity"/>
    <property type="evidence" value="ECO:0007669"/>
    <property type="project" value="TreeGrafter"/>
</dbReference>
<dbReference type="RefSeq" id="WP_309937217.1">
    <property type="nucleotide sequence ID" value="NZ_AP025305.1"/>
</dbReference>
<dbReference type="PANTHER" id="PTHR12143:SF39">
    <property type="entry name" value="SECRETED PROTEIN"/>
    <property type="match status" value="1"/>
</dbReference>
<dbReference type="InterPro" id="IPR041371">
    <property type="entry name" value="GH92_N"/>
</dbReference>
<evidence type="ECO:0000256" key="2">
    <source>
        <dbReference type="ARBA" id="ARBA00011245"/>
    </source>
</evidence>
<dbReference type="FunFam" id="3.30.2080.10:FF:000001">
    <property type="entry name" value="Alpha-1,2-mannosidase subfamily"/>
    <property type="match status" value="1"/>
</dbReference>
<comment type="cofactor">
    <cofactor evidence="1">
        <name>Ca(2+)</name>
        <dbReference type="ChEBI" id="CHEBI:29108"/>
    </cofactor>
</comment>